<evidence type="ECO:0000313" key="5">
    <source>
        <dbReference type="Proteomes" id="UP000558192"/>
    </source>
</evidence>
<dbReference type="GO" id="GO:0004519">
    <property type="term" value="F:endonuclease activity"/>
    <property type="evidence" value="ECO:0007669"/>
    <property type="project" value="UniProtKB-KW"/>
</dbReference>
<feature type="domain" description="TNase-like" evidence="3">
    <location>
        <begin position="38"/>
        <end position="150"/>
    </location>
</feature>
<dbReference type="InterPro" id="IPR035437">
    <property type="entry name" value="SNase_OB-fold_sf"/>
</dbReference>
<keyword evidence="4" id="KW-0540">Nuclease</keyword>
<dbReference type="AlphaFoldDB" id="A0A7X5Y641"/>
<accession>A0A7X5Y641</accession>
<dbReference type="PANTHER" id="PTHR12302:SF26">
    <property type="entry name" value="BLR1266 PROTEIN"/>
    <property type="match status" value="1"/>
</dbReference>
<keyword evidence="4" id="KW-0255">Endonuclease</keyword>
<sequence>MRTSCILFAAIAGAAACASSTALAAPGDVFYGTARAKDGDSLIVGSREVRLFGVDAPEFNQVCKRAGTNWQCGTDAAEKLATLVTGREVRCVSSGEDQYGRTLATCTVGQVDVNRTMVSSGLAVAFRRYSSDYVSAEESAKLNRRGLWSGEFQMPQAFRAAEQPTPPSRPLAARTNTRSKTQPAEARRGRKTCNIKGNRNRRGQWIYHVPGMPYYDQTRAEDIFCTEAEAQAAGYRRAIVRR</sequence>
<dbReference type="PANTHER" id="PTHR12302">
    <property type="entry name" value="EBNA2 BINDING PROTEIN P100"/>
    <property type="match status" value="1"/>
</dbReference>
<dbReference type="RefSeq" id="WP_425338733.1">
    <property type="nucleotide sequence ID" value="NZ_JAATJC010000001.1"/>
</dbReference>
<protein>
    <submittedName>
        <fullName evidence="4">Endonuclease YncB(Thermonuclease family)</fullName>
    </submittedName>
</protein>
<dbReference type="PROSITE" id="PS51257">
    <property type="entry name" value="PROKAR_LIPOPROTEIN"/>
    <property type="match status" value="1"/>
</dbReference>
<feature type="region of interest" description="Disordered" evidence="1">
    <location>
        <begin position="159"/>
        <end position="195"/>
    </location>
</feature>
<dbReference type="SUPFAM" id="SSF50199">
    <property type="entry name" value="Staphylococcal nuclease"/>
    <property type="match status" value="1"/>
</dbReference>
<keyword evidence="5" id="KW-1185">Reference proteome</keyword>
<name>A0A7X5Y641_9SPHN</name>
<evidence type="ECO:0000313" key="4">
    <source>
        <dbReference type="EMBL" id="NJC05779.1"/>
    </source>
</evidence>
<dbReference type="Pfam" id="PF00565">
    <property type="entry name" value="SNase"/>
    <property type="match status" value="1"/>
</dbReference>
<dbReference type="SMART" id="SM00318">
    <property type="entry name" value="SNc"/>
    <property type="match status" value="1"/>
</dbReference>
<evidence type="ECO:0000259" key="3">
    <source>
        <dbReference type="PROSITE" id="PS50830"/>
    </source>
</evidence>
<organism evidence="4 5">
    <name type="scientific">Sphingomonas kaistensis</name>
    <dbReference type="NCBI Taxonomy" id="298708"/>
    <lineage>
        <taxon>Bacteria</taxon>
        <taxon>Pseudomonadati</taxon>
        <taxon>Pseudomonadota</taxon>
        <taxon>Alphaproteobacteria</taxon>
        <taxon>Sphingomonadales</taxon>
        <taxon>Sphingomonadaceae</taxon>
        <taxon>Sphingomonas</taxon>
    </lineage>
</organism>
<dbReference type="PROSITE" id="PS50830">
    <property type="entry name" value="TNASE_3"/>
    <property type="match status" value="1"/>
</dbReference>
<feature type="chain" id="PRO_5031185412" evidence="2">
    <location>
        <begin position="25"/>
        <end position="242"/>
    </location>
</feature>
<dbReference type="Gene3D" id="2.40.50.90">
    <property type="match status" value="1"/>
</dbReference>
<evidence type="ECO:0000256" key="2">
    <source>
        <dbReference type="SAM" id="SignalP"/>
    </source>
</evidence>
<dbReference type="Proteomes" id="UP000558192">
    <property type="component" value="Unassembled WGS sequence"/>
</dbReference>
<dbReference type="EMBL" id="JAATJC010000001">
    <property type="protein sequence ID" value="NJC05779.1"/>
    <property type="molecule type" value="Genomic_DNA"/>
</dbReference>
<dbReference type="InterPro" id="IPR016071">
    <property type="entry name" value="Staphylococal_nuclease_OB-fold"/>
</dbReference>
<keyword evidence="4" id="KW-0378">Hydrolase</keyword>
<evidence type="ECO:0000256" key="1">
    <source>
        <dbReference type="SAM" id="MobiDB-lite"/>
    </source>
</evidence>
<gene>
    <name evidence="4" type="ORF">GGQ97_001572</name>
</gene>
<feature type="signal peptide" evidence="2">
    <location>
        <begin position="1"/>
        <end position="24"/>
    </location>
</feature>
<keyword evidence="2" id="KW-0732">Signal</keyword>
<reference evidence="4 5" key="1">
    <citation type="submission" date="2020-03" db="EMBL/GenBank/DDBJ databases">
        <title>Genomic Encyclopedia of Type Strains, Phase IV (KMG-IV): sequencing the most valuable type-strain genomes for metagenomic binning, comparative biology and taxonomic classification.</title>
        <authorList>
            <person name="Goeker M."/>
        </authorList>
    </citation>
    <scope>NUCLEOTIDE SEQUENCE [LARGE SCALE GENOMIC DNA]</scope>
    <source>
        <strain evidence="4 5">DSM 16846</strain>
    </source>
</reference>
<comment type="caution">
    <text evidence="4">The sequence shown here is derived from an EMBL/GenBank/DDBJ whole genome shotgun (WGS) entry which is preliminary data.</text>
</comment>
<proteinExistence type="predicted"/>